<dbReference type="Proteomes" id="UP001292094">
    <property type="component" value="Unassembled WGS sequence"/>
</dbReference>
<feature type="region of interest" description="Disordered" evidence="8">
    <location>
        <begin position="275"/>
        <end position="311"/>
    </location>
</feature>
<feature type="compositionally biased region" description="Basic and acidic residues" evidence="8">
    <location>
        <begin position="215"/>
        <end position="231"/>
    </location>
</feature>
<sequence length="463" mass="52527">RWIFAPQFCKIAVFLQHVSVTCSVYTLVAVGVDSDTLRVDLRPSCLGSGLHVSLHRGYDVFVQDPGNAEPARDQQHLQAKVKVINMMIVVMVCFVVSWLPLQIFQFLIYFVPEITHCYGKTCFAYHMSYYACHWIAMANSFMNPFIYCFMSKNFREDLVSFLRRWRQTRVMKKKRAYLWRSRSDQGSSFRSFLYITHKTSVRSSSKTSFRGRQQQHQDRQSGETLELKPLQDRQSPLSVTLEVPRCGRKGYLDPQRPGLAAAAAAVTPLSVQETSANHNNNHHHQHQQERQNSTTTNATTTDISQESKPGINYRQVHSYHNTRAQSPNSRQNHHHHQQQQQQQQQQSDHHPVITYTLTDNNEDNDDKQNTRPLLISGTEGGGDGDRIGPVGEDQETSGEEGVVGGKGDRQMDSDCRESKDGSGGGGGGGGGERLNEEEEEEEEEEVMRVCRKVASTVIRVRID</sequence>
<dbReference type="GO" id="GO:0032870">
    <property type="term" value="P:cellular response to hormone stimulus"/>
    <property type="evidence" value="ECO:0007669"/>
    <property type="project" value="TreeGrafter"/>
</dbReference>
<feature type="compositionally biased region" description="Polar residues" evidence="8">
    <location>
        <begin position="204"/>
        <end position="214"/>
    </location>
</feature>
<keyword evidence="5 9" id="KW-1133">Transmembrane helix</keyword>
<evidence type="ECO:0000256" key="1">
    <source>
        <dbReference type="ARBA" id="ARBA00004651"/>
    </source>
</evidence>
<feature type="transmembrane region" description="Helical" evidence="9">
    <location>
        <begin position="128"/>
        <end position="150"/>
    </location>
</feature>
<evidence type="ECO:0000313" key="11">
    <source>
        <dbReference type="EMBL" id="KAK4289925.1"/>
    </source>
</evidence>
<dbReference type="InterPro" id="IPR000276">
    <property type="entry name" value="GPCR_Rhodpsn"/>
</dbReference>
<reference evidence="11" key="1">
    <citation type="submission" date="2023-11" db="EMBL/GenBank/DDBJ databases">
        <title>Genome assemblies of two species of porcelain crab, Petrolisthes cinctipes and Petrolisthes manimaculis (Anomura: Porcellanidae).</title>
        <authorList>
            <person name="Angst P."/>
        </authorList>
    </citation>
    <scope>NUCLEOTIDE SEQUENCE</scope>
    <source>
        <strain evidence="11">PB745_02</strain>
        <tissue evidence="11">Gill</tissue>
    </source>
</reference>
<accession>A0AAE1TNK9</accession>
<evidence type="ECO:0000256" key="7">
    <source>
        <dbReference type="ARBA" id="ARBA00023170"/>
    </source>
</evidence>
<feature type="compositionally biased region" description="Basic and acidic residues" evidence="8">
    <location>
        <begin position="406"/>
        <end position="420"/>
    </location>
</feature>
<evidence type="ECO:0000256" key="3">
    <source>
        <dbReference type="ARBA" id="ARBA00022475"/>
    </source>
</evidence>
<dbReference type="PANTHER" id="PTHR24241:SF180">
    <property type="entry name" value="G-PROTEIN COUPLED RECEPTORS FAMILY 1 PROFILE DOMAIN-CONTAINING PROTEIN"/>
    <property type="match status" value="1"/>
</dbReference>
<evidence type="ECO:0000259" key="10">
    <source>
        <dbReference type="PROSITE" id="PS50262"/>
    </source>
</evidence>
<evidence type="ECO:0000256" key="8">
    <source>
        <dbReference type="SAM" id="MobiDB-lite"/>
    </source>
</evidence>
<evidence type="ECO:0000313" key="12">
    <source>
        <dbReference type="Proteomes" id="UP001292094"/>
    </source>
</evidence>
<keyword evidence="7" id="KW-0675">Receptor</keyword>
<dbReference type="InterPro" id="IPR017452">
    <property type="entry name" value="GPCR_Rhodpsn_7TM"/>
</dbReference>
<keyword evidence="4 9" id="KW-0812">Transmembrane</keyword>
<dbReference type="Gene3D" id="1.20.1070.10">
    <property type="entry name" value="Rhodopsin 7-helix transmembrane proteins"/>
    <property type="match status" value="1"/>
</dbReference>
<feature type="compositionally biased region" description="Gly residues" evidence="8">
    <location>
        <begin position="421"/>
        <end position="432"/>
    </location>
</feature>
<dbReference type="GO" id="GO:0004930">
    <property type="term" value="F:G protein-coupled receptor activity"/>
    <property type="evidence" value="ECO:0007669"/>
    <property type="project" value="InterPro"/>
</dbReference>
<feature type="domain" description="G-protein coupled receptors family 1 profile" evidence="10">
    <location>
        <begin position="1"/>
        <end position="147"/>
    </location>
</feature>
<gene>
    <name evidence="11" type="ORF">Pmani_037135</name>
</gene>
<dbReference type="Pfam" id="PF00001">
    <property type="entry name" value="7tm_1"/>
    <property type="match status" value="1"/>
</dbReference>
<feature type="region of interest" description="Disordered" evidence="8">
    <location>
        <begin position="323"/>
        <end position="448"/>
    </location>
</feature>
<keyword evidence="12" id="KW-1185">Reference proteome</keyword>
<keyword evidence="6 9" id="KW-0472">Membrane</keyword>
<feature type="transmembrane region" description="Helical" evidence="9">
    <location>
        <begin position="83"/>
        <end position="108"/>
    </location>
</feature>
<comment type="caution">
    <text evidence="11">The sequence shown here is derived from an EMBL/GenBank/DDBJ whole genome shotgun (WGS) entry which is preliminary data.</text>
</comment>
<feature type="compositionally biased region" description="Acidic residues" evidence="8">
    <location>
        <begin position="435"/>
        <end position="445"/>
    </location>
</feature>
<comment type="subcellular location">
    <subcellularLocation>
        <location evidence="1">Cell membrane</location>
        <topology evidence="1">Multi-pass membrane protein</topology>
    </subcellularLocation>
</comment>
<evidence type="ECO:0000256" key="6">
    <source>
        <dbReference type="ARBA" id="ARBA00023136"/>
    </source>
</evidence>
<evidence type="ECO:0000256" key="9">
    <source>
        <dbReference type="SAM" id="Phobius"/>
    </source>
</evidence>
<dbReference type="AlphaFoldDB" id="A0AAE1TNK9"/>
<dbReference type="PROSITE" id="PS50262">
    <property type="entry name" value="G_PROTEIN_RECEP_F1_2"/>
    <property type="match status" value="1"/>
</dbReference>
<name>A0AAE1TNK9_9EUCA</name>
<dbReference type="GO" id="GO:0007218">
    <property type="term" value="P:neuropeptide signaling pathway"/>
    <property type="evidence" value="ECO:0007669"/>
    <property type="project" value="TreeGrafter"/>
</dbReference>
<evidence type="ECO:0000256" key="5">
    <source>
        <dbReference type="ARBA" id="ARBA00022989"/>
    </source>
</evidence>
<protein>
    <recommendedName>
        <fullName evidence="10">G-protein coupled receptors family 1 profile domain-containing protein</fullName>
    </recommendedName>
</protein>
<dbReference type="PRINTS" id="PR00237">
    <property type="entry name" value="GPCRRHODOPSN"/>
</dbReference>
<keyword evidence="3" id="KW-1003">Cell membrane</keyword>
<evidence type="ECO:0000256" key="4">
    <source>
        <dbReference type="ARBA" id="ARBA00022692"/>
    </source>
</evidence>
<dbReference type="EMBL" id="JAWZYT010005659">
    <property type="protein sequence ID" value="KAK4289925.1"/>
    <property type="molecule type" value="Genomic_DNA"/>
</dbReference>
<evidence type="ECO:0000256" key="2">
    <source>
        <dbReference type="ARBA" id="ARBA00010663"/>
    </source>
</evidence>
<feature type="region of interest" description="Disordered" evidence="8">
    <location>
        <begin position="204"/>
        <end position="239"/>
    </location>
</feature>
<dbReference type="GO" id="GO:0005886">
    <property type="term" value="C:plasma membrane"/>
    <property type="evidence" value="ECO:0007669"/>
    <property type="project" value="UniProtKB-SubCell"/>
</dbReference>
<dbReference type="SUPFAM" id="SSF81321">
    <property type="entry name" value="Family A G protein-coupled receptor-like"/>
    <property type="match status" value="1"/>
</dbReference>
<organism evidence="11 12">
    <name type="scientific">Petrolisthes manimaculis</name>
    <dbReference type="NCBI Taxonomy" id="1843537"/>
    <lineage>
        <taxon>Eukaryota</taxon>
        <taxon>Metazoa</taxon>
        <taxon>Ecdysozoa</taxon>
        <taxon>Arthropoda</taxon>
        <taxon>Crustacea</taxon>
        <taxon>Multicrustacea</taxon>
        <taxon>Malacostraca</taxon>
        <taxon>Eumalacostraca</taxon>
        <taxon>Eucarida</taxon>
        <taxon>Decapoda</taxon>
        <taxon>Pleocyemata</taxon>
        <taxon>Anomura</taxon>
        <taxon>Galatheoidea</taxon>
        <taxon>Porcellanidae</taxon>
        <taxon>Petrolisthes</taxon>
    </lineage>
</organism>
<comment type="similarity">
    <text evidence="2">Belongs to the G-protein coupled receptor 1 family.</text>
</comment>
<dbReference type="GO" id="GO:0042277">
    <property type="term" value="F:peptide binding"/>
    <property type="evidence" value="ECO:0007669"/>
    <property type="project" value="TreeGrafter"/>
</dbReference>
<proteinExistence type="inferred from homology"/>
<dbReference type="PANTHER" id="PTHR24241">
    <property type="entry name" value="NEUROPEPTIDE RECEPTOR-RELATED G-PROTEIN COUPLED RECEPTOR"/>
    <property type="match status" value="1"/>
</dbReference>
<feature type="compositionally biased region" description="Low complexity" evidence="8">
    <location>
        <begin position="290"/>
        <end position="301"/>
    </location>
</feature>
<feature type="non-terminal residue" evidence="11">
    <location>
        <position position="1"/>
    </location>
</feature>